<dbReference type="Gene3D" id="3.50.50.60">
    <property type="entry name" value="FAD/NAD(P)-binding domain"/>
    <property type="match status" value="3"/>
</dbReference>
<keyword evidence="2" id="KW-0285">Flavoprotein</keyword>
<dbReference type="OrthoDB" id="9813348at2"/>
<evidence type="ECO:0000256" key="6">
    <source>
        <dbReference type="SAM" id="Phobius"/>
    </source>
</evidence>
<reference evidence="8 9" key="1">
    <citation type="submission" date="2016-10" db="EMBL/GenBank/DDBJ databases">
        <authorList>
            <person name="de Groot N.N."/>
        </authorList>
    </citation>
    <scope>NUCLEOTIDE SEQUENCE [LARGE SCALE GENOMIC DNA]</scope>
    <source>
        <strain evidence="8 9">CGMCC 4.1877</strain>
    </source>
</reference>
<dbReference type="AlphaFoldDB" id="A0A1I4SHZ9"/>
<dbReference type="GO" id="GO:0008202">
    <property type="term" value="P:steroid metabolic process"/>
    <property type="evidence" value="ECO:0007669"/>
    <property type="project" value="UniProtKB-ARBA"/>
</dbReference>
<evidence type="ECO:0000256" key="3">
    <source>
        <dbReference type="ARBA" id="ARBA00022827"/>
    </source>
</evidence>
<gene>
    <name evidence="8" type="ORF">SAMN05216207_1001443</name>
</gene>
<keyword evidence="6" id="KW-0472">Membrane</keyword>
<keyword evidence="6" id="KW-1133">Transmembrane helix</keyword>
<dbReference type="RefSeq" id="WP_093336307.1">
    <property type="nucleotide sequence ID" value="NZ_FOUY01000001.1"/>
</dbReference>
<keyword evidence="4" id="KW-0560">Oxidoreductase</keyword>
<feature type="region of interest" description="Disordered" evidence="5">
    <location>
        <begin position="181"/>
        <end position="229"/>
    </location>
</feature>
<dbReference type="EMBL" id="FOUY01000001">
    <property type="protein sequence ID" value="SFM63950.1"/>
    <property type="molecule type" value="Genomic_DNA"/>
</dbReference>
<evidence type="ECO:0000256" key="2">
    <source>
        <dbReference type="ARBA" id="ARBA00022630"/>
    </source>
</evidence>
<protein>
    <submittedName>
        <fullName evidence="8">3-oxosteroid 1-dehydrogenase</fullName>
    </submittedName>
</protein>
<keyword evidence="9" id="KW-1185">Reference proteome</keyword>
<feature type="domain" description="FAD-dependent oxidoreductase 2 FAD-binding" evidence="7">
    <location>
        <begin position="13"/>
        <end position="549"/>
    </location>
</feature>
<keyword evidence="3" id="KW-0274">FAD</keyword>
<dbReference type="InterPro" id="IPR027477">
    <property type="entry name" value="Succ_DH/fumarate_Rdtase_cat_sf"/>
</dbReference>
<dbReference type="SUPFAM" id="SSF51905">
    <property type="entry name" value="FAD/NAD(P)-binding domain"/>
    <property type="match status" value="1"/>
</dbReference>
<feature type="transmembrane region" description="Helical" evidence="6">
    <location>
        <begin position="12"/>
        <end position="31"/>
    </location>
</feature>
<evidence type="ECO:0000256" key="4">
    <source>
        <dbReference type="ARBA" id="ARBA00023002"/>
    </source>
</evidence>
<dbReference type="PANTHER" id="PTHR43400:SF10">
    <property type="entry name" value="3-OXOSTEROID 1-DEHYDROGENASE"/>
    <property type="match status" value="1"/>
</dbReference>
<dbReference type="Proteomes" id="UP000199614">
    <property type="component" value="Unassembled WGS sequence"/>
</dbReference>
<evidence type="ECO:0000313" key="8">
    <source>
        <dbReference type="EMBL" id="SFM63950.1"/>
    </source>
</evidence>
<dbReference type="InterPro" id="IPR050315">
    <property type="entry name" value="FAD-oxidoreductase_2"/>
</dbReference>
<dbReference type="Gene3D" id="3.90.700.10">
    <property type="entry name" value="Succinate dehydrogenase/fumarate reductase flavoprotein, catalytic domain"/>
    <property type="match status" value="1"/>
</dbReference>
<evidence type="ECO:0000259" key="7">
    <source>
        <dbReference type="Pfam" id="PF00890"/>
    </source>
</evidence>
<accession>A0A1I4SHZ9</accession>
<dbReference type="Pfam" id="PF00890">
    <property type="entry name" value="FAD_binding_2"/>
    <property type="match status" value="1"/>
</dbReference>
<dbReference type="InterPro" id="IPR036188">
    <property type="entry name" value="FAD/NAD-bd_sf"/>
</dbReference>
<sequence>MTDPTTDTSDRPVIVVGAGLSGIATALGVALRGRRAVVLEAAELVGGAAAYSGGQIWCGANHVAAREGITDDLAATERYVRDIARAHPEVLDEQAMLRWIRTAPEAVRYWEDVGAIRWTVIPGLADYHDEADGALDAGRYLTNEVVDGSVLGPWRERLRVSPYFPVGTTYAEMFRTGRRAAHVAGSEDTSSGENGSGDAGAGERSVPDHAGVPAFGIADGRAAPGRDDGADPLTFGTGVVAAFLARALAEDRIEIRTAHPVTALLRDAGGVTGVRADGPGGPVELHGPVVLATSTYDWNPDLVREMLGLEPEDFGSVAPESLRGDGITLARSVGGATARIPATSVPILPGWESDAGTGYGYGPEYALPHSMIVDRAGRRYCNDSYWVDIVARTLDPDDPHLPFFLVWDDRHRIKYGLATTPPGGEYPAGRVTSAPSLRELGDRLGVDGAQLEHTAATFNRNAARGEDPDFGRGTVTYVNRFAGDPEQTPCPVLGPLEQPPFHGLRLKFVGTGIGSSGVRIDGDGRVLDERGGTVPGLYAVGSCAALTTTGTGYNSGFALGRGITLAYLVAGELAAGVAG</sequence>
<dbReference type="PANTHER" id="PTHR43400">
    <property type="entry name" value="FUMARATE REDUCTASE"/>
    <property type="match status" value="1"/>
</dbReference>
<dbReference type="InterPro" id="IPR003953">
    <property type="entry name" value="FAD-dep_OxRdtase_2_FAD-bd"/>
</dbReference>
<evidence type="ECO:0000256" key="1">
    <source>
        <dbReference type="ARBA" id="ARBA00001974"/>
    </source>
</evidence>
<evidence type="ECO:0000256" key="5">
    <source>
        <dbReference type="SAM" id="MobiDB-lite"/>
    </source>
</evidence>
<evidence type="ECO:0000313" key="9">
    <source>
        <dbReference type="Proteomes" id="UP000199614"/>
    </source>
</evidence>
<dbReference type="STRING" id="260086.SAMN05216207_1001443"/>
<dbReference type="SUPFAM" id="SSF56425">
    <property type="entry name" value="Succinate dehydrogenase/fumarate reductase flavoprotein, catalytic domain"/>
    <property type="match status" value="1"/>
</dbReference>
<keyword evidence="6" id="KW-0812">Transmembrane</keyword>
<organism evidence="8 9">
    <name type="scientific">Pseudonocardia ammonioxydans</name>
    <dbReference type="NCBI Taxonomy" id="260086"/>
    <lineage>
        <taxon>Bacteria</taxon>
        <taxon>Bacillati</taxon>
        <taxon>Actinomycetota</taxon>
        <taxon>Actinomycetes</taxon>
        <taxon>Pseudonocardiales</taxon>
        <taxon>Pseudonocardiaceae</taxon>
        <taxon>Pseudonocardia</taxon>
    </lineage>
</organism>
<comment type="cofactor">
    <cofactor evidence="1">
        <name>FAD</name>
        <dbReference type="ChEBI" id="CHEBI:57692"/>
    </cofactor>
</comment>
<proteinExistence type="predicted"/>
<name>A0A1I4SHZ9_PSUAM</name>
<dbReference type="GO" id="GO:0033765">
    <property type="term" value="F:steroid dehydrogenase activity, acting on the CH-CH group of donors"/>
    <property type="evidence" value="ECO:0007669"/>
    <property type="project" value="UniProtKB-ARBA"/>
</dbReference>